<keyword evidence="8 12" id="KW-0378">Hydrolase</keyword>
<dbReference type="Proteomes" id="UP000317496">
    <property type="component" value="Chromosome"/>
</dbReference>
<dbReference type="SUPFAM" id="SSF56784">
    <property type="entry name" value="HAD-like"/>
    <property type="match status" value="1"/>
</dbReference>
<protein>
    <recommendedName>
        <fullName evidence="6">3-deoxy-D-manno-octulosonate 8-phosphate phosphatase KdsC</fullName>
        <ecNumber evidence="5">3.1.3.45</ecNumber>
    </recommendedName>
    <alternativeName>
        <fullName evidence="10">KDO 8-P phosphatase</fullName>
    </alternativeName>
</protein>
<feature type="binding site" evidence="11">
    <location>
        <position position="39"/>
    </location>
    <ligand>
        <name>substrate</name>
    </ligand>
</feature>
<dbReference type="FunFam" id="3.40.50.1000:FF:000029">
    <property type="entry name" value="3-deoxy-D-manno-octulosonate 8-phosphate phosphatase KdsC"/>
    <property type="match status" value="1"/>
</dbReference>
<dbReference type="Pfam" id="PF08282">
    <property type="entry name" value="Hydrolase_3"/>
    <property type="match status" value="1"/>
</dbReference>
<comment type="subunit">
    <text evidence="4">Homotetramer.</text>
</comment>
<reference evidence="12 13" key="1">
    <citation type="submission" date="2019-07" db="EMBL/GenBank/DDBJ databases">
        <title>Genome sequencing for Ferrovibrio sp. K5.</title>
        <authorList>
            <person name="Park S.-J."/>
        </authorList>
    </citation>
    <scope>NUCLEOTIDE SEQUENCE [LARGE SCALE GENOMIC DNA]</scope>
    <source>
        <strain evidence="12 13">K5</strain>
    </source>
</reference>
<keyword evidence="13" id="KW-1185">Reference proteome</keyword>
<dbReference type="PANTHER" id="PTHR21485">
    <property type="entry name" value="HAD SUPERFAMILY MEMBERS CMAS AND KDSC"/>
    <property type="match status" value="1"/>
</dbReference>
<dbReference type="InterPro" id="IPR050793">
    <property type="entry name" value="CMP-NeuNAc_synthase"/>
</dbReference>
<dbReference type="EC" id="3.1.3.45" evidence="5"/>
<dbReference type="SFLD" id="SFLDG01136">
    <property type="entry name" value="C1.6:_Phosphoserine_Phosphatas"/>
    <property type="match status" value="1"/>
</dbReference>
<evidence type="ECO:0000313" key="12">
    <source>
        <dbReference type="EMBL" id="QDO97673.1"/>
    </source>
</evidence>
<evidence type="ECO:0000256" key="9">
    <source>
        <dbReference type="ARBA" id="ARBA00022842"/>
    </source>
</evidence>
<keyword evidence="7 11" id="KW-0479">Metal-binding</keyword>
<comment type="similarity">
    <text evidence="3">Belongs to the KdsC family.</text>
</comment>
<evidence type="ECO:0000256" key="8">
    <source>
        <dbReference type="ARBA" id="ARBA00022801"/>
    </source>
</evidence>
<dbReference type="InterPro" id="IPR010023">
    <property type="entry name" value="KdsC_fam"/>
</dbReference>
<evidence type="ECO:0000256" key="2">
    <source>
        <dbReference type="ARBA" id="ARBA00001946"/>
    </source>
</evidence>
<organism evidence="12 13">
    <name type="scientific">Ferrovibrio terrae</name>
    <dbReference type="NCBI Taxonomy" id="2594003"/>
    <lineage>
        <taxon>Bacteria</taxon>
        <taxon>Pseudomonadati</taxon>
        <taxon>Pseudomonadota</taxon>
        <taxon>Alphaproteobacteria</taxon>
        <taxon>Rhodospirillales</taxon>
        <taxon>Rhodospirillaceae</taxon>
        <taxon>Ferrovibrio</taxon>
    </lineage>
</organism>
<dbReference type="InterPro" id="IPR006439">
    <property type="entry name" value="HAD-SF_hydro_IA"/>
</dbReference>
<accession>A0A516H1M1</accession>
<comment type="catalytic activity">
    <reaction evidence="1">
        <text>3-deoxy-alpha-D-manno-2-octulosonate-8-phosphate + H2O = 3-deoxy-alpha-D-manno-oct-2-ulosonate + phosphate</text>
        <dbReference type="Rhea" id="RHEA:11500"/>
        <dbReference type="ChEBI" id="CHEBI:15377"/>
        <dbReference type="ChEBI" id="CHEBI:43474"/>
        <dbReference type="ChEBI" id="CHEBI:85985"/>
        <dbReference type="ChEBI" id="CHEBI:85986"/>
        <dbReference type="EC" id="3.1.3.45"/>
    </reaction>
</comment>
<dbReference type="InterPro" id="IPR036412">
    <property type="entry name" value="HAD-like_sf"/>
</dbReference>
<feature type="binding site" evidence="11">
    <location>
        <position position="37"/>
    </location>
    <ligand>
        <name>Mg(2+)</name>
        <dbReference type="ChEBI" id="CHEBI:18420"/>
    </ligand>
</feature>
<comment type="cofactor">
    <cofactor evidence="2 11">
        <name>Mg(2+)</name>
        <dbReference type="ChEBI" id="CHEBI:18420"/>
    </cofactor>
</comment>
<dbReference type="GO" id="GO:0008781">
    <property type="term" value="F:N-acylneuraminate cytidylyltransferase activity"/>
    <property type="evidence" value="ECO:0007669"/>
    <property type="project" value="TreeGrafter"/>
</dbReference>
<dbReference type="KEGG" id="fer:FNB15_10500"/>
<evidence type="ECO:0000256" key="6">
    <source>
        <dbReference type="ARBA" id="ARBA00020092"/>
    </source>
</evidence>
<dbReference type="PANTHER" id="PTHR21485:SF3">
    <property type="entry name" value="N-ACYLNEURAMINATE CYTIDYLYLTRANSFERASE"/>
    <property type="match status" value="1"/>
</dbReference>
<evidence type="ECO:0000256" key="7">
    <source>
        <dbReference type="ARBA" id="ARBA00022723"/>
    </source>
</evidence>
<proteinExistence type="inferred from homology"/>
<dbReference type="CDD" id="cd01630">
    <property type="entry name" value="HAD_KDO-like"/>
    <property type="match status" value="1"/>
</dbReference>
<dbReference type="EMBL" id="CP041636">
    <property type="protein sequence ID" value="QDO97673.1"/>
    <property type="molecule type" value="Genomic_DNA"/>
</dbReference>
<dbReference type="SFLD" id="SFLDG01138">
    <property type="entry name" value="C1.6.2:_Deoxy-d-mannose-octulo"/>
    <property type="match status" value="1"/>
</dbReference>
<dbReference type="NCBIfam" id="TIGR01670">
    <property type="entry name" value="KdsC-phosphatas"/>
    <property type="match status" value="1"/>
</dbReference>
<evidence type="ECO:0000256" key="5">
    <source>
        <dbReference type="ARBA" id="ARBA00013066"/>
    </source>
</evidence>
<dbReference type="GO" id="GO:0019143">
    <property type="term" value="F:3-deoxy-manno-octulosonate-8-phosphatase activity"/>
    <property type="evidence" value="ECO:0007669"/>
    <property type="project" value="UniProtKB-EC"/>
</dbReference>
<name>A0A516H1M1_9PROT</name>
<dbReference type="InterPro" id="IPR023214">
    <property type="entry name" value="HAD_sf"/>
</dbReference>
<evidence type="ECO:0000256" key="10">
    <source>
        <dbReference type="ARBA" id="ARBA00031051"/>
    </source>
</evidence>
<evidence type="ECO:0000256" key="3">
    <source>
        <dbReference type="ARBA" id="ARBA00005893"/>
    </source>
</evidence>
<evidence type="ECO:0000256" key="4">
    <source>
        <dbReference type="ARBA" id="ARBA00011881"/>
    </source>
</evidence>
<dbReference type="NCBIfam" id="TIGR01549">
    <property type="entry name" value="HAD-SF-IA-v1"/>
    <property type="match status" value="1"/>
</dbReference>
<evidence type="ECO:0000313" key="13">
    <source>
        <dbReference type="Proteomes" id="UP000317496"/>
    </source>
</evidence>
<gene>
    <name evidence="12" type="ORF">FNB15_10500</name>
</gene>
<dbReference type="GO" id="GO:0046872">
    <property type="term" value="F:metal ion binding"/>
    <property type="evidence" value="ECO:0007669"/>
    <property type="project" value="UniProtKB-KW"/>
</dbReference>
<dbReference type="SFLD" id="SFLDS00003">
    <property type="entry name" value="Haloacid_Dehalogenase"/>
    <property type="match status" value="1"/>
</dbReference>
<dbReference type="Gene3D" id="3.40.50.1000">
    <property type="entry name" value="HAD superfamily/HAD-like"/>
    <property type="match status" value="1"/>
</dbReference>
<dbReference type="PIRSF" id="PIRSF006118">
    <property type="entry name" value="KDO8-P_Ptase"/>
    <property type="match status" value="1"/>
</dbReference>
<dbReference type="OrthoDB" id="9805604at2"/>
<keyword evidence="9 11" id="KW-0460">Magnesium</keyword>
<dbReference type="AlphaFoldDB" id="A0A516H1M1"/>
<feature type="binding site" evidence="11">
    <location>
        <position position="130"/>
    </location>
    <ligand>
        <name>Mg(2+)</name>
        <dbReference type="ChEBI" id="CHEBI:18420"/>
    </ligand>
</feature>
<evidence type="ECO:0000256" key="11">
    <source>
        <dbReference type="PIRSR" id="PIRSR006118-2"/>
    </source>
</evidence>
<sequence length="183" mass="19765">MRQPCPVWGRGISVFSLPAIDADLAAKFRAVKLLSLDLDGTLTDGGLYYAEDGSELRKYHVQDGFGILLVKDAGIEVALITRSDTPAIQKRIDRLKIRFGLMGIYEKLPRLKEICAELGIGLNEVCHVADDVNDMDVMEAVGLPIAVSNARPMVKNAAAYITETAGGAGAVREVCDLLLAHQV</sequence>
<evidence type="ECO:0000256" key="1">
    <source>
        <dbReference type="ARBA" id="ARBA00000898"/>
    </source>
</evidence>